<gene>
    <name evidence="2" type="ORF">DES52_110136</name>
</gene>
<keyword evidence="3" id="KW-1185">Reference proteome</keyword>
<comment type="caution">
    <text evidence="2">The sequence shown here is derived from an EMBL/GenBank/DDBJ whole genome shotgun (WGS) entry which is preliminary data.</text>
</comment>
<name>A0A318S699_9DEIO</name>
<evidence type="ECO:0000313" key="3">
    <source>
        <dbReference type="Proteomes" id="UP000248326"/>
    </source>
</evidence>
<dbReference type="RefSeq" id="WP_110887356.1">
    <property type="nucleotide sequence ID" value="NZ_QJSX01000010.1"/>
</dbReference>
<feature type="chain" id="PRO_5016360258" evidence="1">
    <location>
        <begin position="21"/>
        <end position="178"/>
    </location>
</feature>
<keyword evidence="1" id="KW-0732">Signal</keyword>
<proteinExistence type="predicted"/>
<dbReference type="Proteomes" id="UP000248326">
    <property type="component" value="Unassembled WGS sequence"/>
</dbReference>
<dbReference type="AlphaFoldDB" id="A0A318S699"/>
<accession>A0A318S699</accession>
<reference evidence="2 3" key="1">
    <citation type="submission" date="2018-06" db="EMBL/GenBank/DDBJ databases">
        <title>Genomic Encyclopedia of Type Strains, Phase IV (KMG-IV): sequencing the most valuable type-strain genomes for metagenomic binning, comparative biology and taxonomic classification.</title>
        <authorList>
            <person name="Goeker M."/>
        </authorList>
    </citation>
    <scope>NUCLEOTIDE SEQUENCE [LARGE SCALE GENOMIC DNA]</scope>
    <source>
        <strain evidence="2 3">DSM 18048</strain>
    </source>
</reference>
<organism evidence="2 3">
    <name type="scientific">Deinococcus yavapaiensis KR-236</name>
    <dbReference type="NCBI Taxonomy" id="694435"/>
    <lineage>
        <taxon>Bacteria</taxon>
        <taxon>Thermotogati</taxon>
        <taxon>Deinococcota</taxon>
        <taxon>Deinococci</taxon>
        <taxon>Deinococcales</taxon>
        <taxon>Deinococcaceae</taxon>
        <taxon>Deinococcus</taxon>
    </lineage>
</organism>
<feature type="signal peptide" evidence="1">
    <location>
        <begin position="1"/>
        <end position="20"/>
    </location>
</feature>
<sequence>MLIALASLLALAPQAPLTLALEDVLASAKGSYGDFRKRSAESSDGKVVYDLTFDNPNTDTTDVMRVTFYLDPYKLVKTYEVQYEGRPNDASYNFGSFLGFFERACFGHPGSADEAAFVASAAQRASETGRRESKEFGNYRLEVEGGNTRTVEAASDLRLTMRLSSADPRVPSRCIATT</sequence>
<evidence type="ECO:0000313" key="2">
    <source>
        <dbReference type="EMBL" id="PYE53152.1"/>
    </source>
</evidence>
<protein>
    <submittedName>
        <fullName evidence="2">Uncharacterized protein</fullName>
    </submittedName>
</protein>
<dbReference type="EMBL" id="QJSX01000010">
    <property type="protein sequence ID" value="PYE53152.1"/>
    <property type="molecule type" value="Genomic_DNA"/>
</dbReference>
<evidence type="ECO:0000256" key="1">
    <source>
        <dbReference type="SAM" id="SignalP"/>
    </source>
</evidence>